<keyword evidence="4" id="KW-0067">ATP-binding</keyword>
<feature type="domain" description="ABC transporter" evidence="5">
    <location>
        <begin position="245"/>
        <end position="514"/>
    </location>
</feature>
<dbReference type="PANTHER" id="PTHR43117">
    <property type="entry name" value="OSMOPROTECTANT IMPORT ATP-BINDING PROTEIN OSMV"/>
    <property type="match status" value="1"/>
</dbReference>
<evidence type="ECO:0000256" key="2">
    <source>
        <dbReference type="ARBA" id="ARBA00022448"/>
    </source>
</evidence>
<dbReference type="OrthoDB" id="10255969at2759"/>
<keyword evidence="7" id="KW-1185">Reference proteome</keyword>
<dbReference type="EMBL" id="MLYV02000516">
    <property type="protein sequence ID" value="PSR87217.1"/>
    <property type="molecule type" value="Genomic_DNA"/>
</dbReference>
<evidence type="ECO:0000256" key="3">
    <source>
        <dbReference type="ARBA" id="ARBA00022741"/>
    </source>
</evidence>
<dbReference type="SMART" id="SM00382">
    <property type="entry name" value="AAA"/>
    <property type="match status" value="1"/>
</dbReference>
<dbReference type="InterPro" id="IPR027417">
    <property type="entry name" value="P-loop_NTPase"/>
</dbReference>
<organism evidence="6 7">
    <name type="scientific">Hermanssonia centrifuga</name>
    <dbReference type="NCBI Taxonomy" id="98765"/>
    <lineage>
        <taxon>Eukaryota</taxon>
        <taxon>Fungi</taxon>
        <taxon>Dikarya</taxon>
        <taxon>Basidiomycota</taxon>
        <taxon>Agaricomycotina</taxon>
        <taxon>Agaricomycetes</taxon>
        <taxon>Polyporales</taxon>
        <taxon>Meruliaceae</taxon>
        <taxon>Hermanssonia</taxon>
    </lineage>
</organism>
<evidence type="ECO:0000256" key="1">
    <source>
        <dbReference type="ARBA" id="ARBA00005417"/>
    </source>
</evidence>
<dbReference type="PANTHER" id="PTHR43117:SF4">
    <property type="entry name" value="OSMOPROTECTANT IMPORT ATP-BINDING PROTEIN OSMV"/>
    <property type="match status" value="1"/>
</dbReference>
<gene>
    <name evidence="6" type="ORF">PHLCEN_2v5224</name>
</gene>
<evidence type="ECO:0000313" key="6">
    <source>
        <dbReference type="EMBL" id="PSR87217.1"/>
    </source>
</evidence>
<dbReference type="InterPro" id="IPR003593">
    <property type="entry name" value="AAA+_ATPase"/>
</dbReference>
<evidence type="ECO:0000256" key="4">
    <source>
        <dbReference type="ARBA" id="ARBA00022840"/>
    </source>
</evidence>
<feature type="domain" description="ABC transporter" evidence="5">
    <location>
        <begin position="6"/>
        <end position="243"/>
    </location>
</feature>
<comment type="similarity">
    <text evidence="1">Belongs to the ABC transporter superfamily.</text>
</comment>
<evidence type="ECO:0000259" key="5">
    <source>
        <dbReference type="PROSITE" id="PS50893"/>
    </source>
</evidence>
<dbReference type="SUPFAM" id="SSF52540">
    <property type="entry name" value="P-loop containing nucleoside triphosphate hydrolases"/>
    <property type="match status" value="2"/>
</dbReference>
<protein>
    <recommendedName>
        <fullName evidence="5">ABC transporter domain-containing protein</fullName>
    </recommendedName>
</protein>
<accession>A0A2R6P8R7</accession>
<dbReference type="InterPro" id="IPR003439">
    <property type="entry name" value="ABC_transporter-like_ATP-bd"/>
</dbReference>
<dbReference type="GO" id="GO:0016887">
    <property type="term" value="F:ATP hydrolysis activity"/>
    <property type="evidence" value="ECO:0007669"/>
    <property type="project" value="InterPro"/>
</dbReference>
<sequence>MSVGSSNAKTLLLRTLTGHLKITPPPPSPDGLFPFLKGRDPHNHVSLVSFAHRSRAAGGAFYDYTARYGAVREEDKRTLRETFFPEIARPLHNLAVPDFHAHPGDNPSLHTDKAKEEKRRVLFEGLTERLGLTQFLDLPMIALSNGQTRKARIVKALLEQPELLILDEPLTGLDVDTRALVLTLLHSLHVKYSPHVILGMRPQDPLPDWTTHLALIHQDGTVHTGTKQEVLGAESSQPLHNLGRFQSAFVHKSTSNGDGSPLVNFNGVLKDIHWKVLPGSRWHLIGANGSGKTTLLAMLTGEHPQSYTQSSKLTLFDRPRAKWPTPHLLRAIGRVSPELHNAFPRRRGMTVWDAVGTGFDGGFVPRGRFGVGFATNGEPLEEGGEDERRRVRRMWEVIRALGPAAWRGEPKGEKEAKEAEAFSRRSFADLSPGEQSMVLLMRALVANPQIVLLDEAWAGMDEGMVKAARKYLRDGALEDDQACIVVSHWEEEVPWGREDGLKRFRLENGSGKEE</sequence>
<dbReference type="PROSITE" id="PS50893">
    <property type="entry name" value="ABC_TRANSPORTER_2"/>
    <property type="match status" value="2"/>
</dbReference>
<dbReference type="Pfam" id="PF00005">
    <property type="entry name" value="ABC_tran"/>
    <property type="match status" value="2"/>
</dbReference>
<name>A0A2R6P8R7_9APHY</name>
<comment type="caution">
    <text evidence="6">The sequence shown here is derived from an EMBL/GenBank/DDBJ whole genome shotgun (WGS) entry which is preliminary data.</text>
</comment>
<dbReference type="Gene3D" id="3.40.50.300">
    <property type="entry name" value="P-loop containing nucleotide triphosphate hydrolases"/>
    <property type="match status" value="2"/>
</dbReference>
<dbReference type="Proteomes" id="UP000186601">
    <property type="component" value="Unassembled WGS sequence"/>
</dbReference>
<dbReference type="AlphaFoldDB" id="A0A2R6P8R7"/>
<dbReference type="GO" id="GO:0005524">
    <property type="term" value="F:ATP binding"/>
    <property type="evidence" value="ECO:0007669"/>
    <property type="project" value="UniProtKB-KW"/>
</dbReference>
<dbReference type="STRING" id="98765.A0A2R6P8R7"/>
<evidence type="ECO:0000313" key="7">
    <source>
        <dbReference type="Proteomes" id="UP000186601"/>
    </source>
</evidence>
<reference evidence="6 7" key="1">
    <citation type="submission" date="2018-02" db="EMBL/GenBank/DDBJ databases">
        <title>Genome sequence of the basidiomycete white-rot fungus Phlebia centrifuga.</title>
        <authorList>
            <person name="Granchi Z."/>
            <person name="Peng M."/>
            <person name="de Vries R.P."/>
            <person name="Hilden K."/>
            <person name="Makela M.R."/>
            <person name="Grigoriev I."/>
            <person name="Riley R."/>
        </authorList>
    </citation>
    <scope>NUCLEOTIDE SEQUENCE [LARGE SCALE GENOMIC DNA]</scope>
    <source>
        <strain evidence="6 7">FBCC195</strain>
    </source>
</reference>
<keyword evidence="3" id="KW-0547">Nucleotide-binding</keyword>
<keyword evidence="2" id="KW-0813">Transport</keyword>
<proteinExistence type="inferred from homology"/>